<evidence type="ECO:0000256" key="4">
    <source>
        <dbReference type="ARBA" id="ARBA00023136"/>
    </source>
</evidence>
<feature type="transmembrane region" description="Helical" evidence="5">
    <location>
        <begin position="125"/>
        <end position="144"/>
    </location>
</feature>
<feature type="transmembrane region" description="Helical" evidence="5">
    <location>
        <begin position="59"/>
        <end position="84"/>
    </location>
</feature>
<keyword evidence="3 5" id="KW-1133">Transmembrane helix</keyword>
<evidence type="ECO:0000313" key="7">
    <source>
        <dbReference type="Proteomes" id="UP000271241"/>
    </source>
</evidence>
<name>A0A4P9XPG9_9FUNG</name>
<dbReference type="PANTHER" id="PTHR11040:SF205">
    <property type="entry name" value="ZINC TRANSPORTER ZUPT"/>
    <property type="match status" value="1"/>
</dbReference>
<organism evidence="6 7">
    <name type="scientific">Thamnocephalis sphaerospora</name>
    <dbReference type="NCBI Taxonomy" id="78915"/>
    <lineage>
        <taxon>Eukaryota</taxon>
        <taxon>Fungi</taxon>
        <taxon>Fungi incertae sedis</taxon>
        <taxon>Zoopagomycota</taxon>
        <taxon>Zoopagomycotina</taxon>
        <taxon>Zoopagomycetes</taxon>
        <taxon>Zoopagales</taxon>
        <taxon>Sigmoideomycetaceae</taxon>
        <taxon>Thamnocephalis</taxon>
    </lineage>
</organism>
<dbReference type="AlphaFoldDB" id="A0A4P9XPG9"/>
<dbReference type="GO" id="GO:0005385">
    <property type="term" value="F:zinc ion transmembrane transporter activity"/>
    <property type="evidence" value="ECO:0007669"/>
    <property type="project" value="TreeGrafter"/>
</dbReference>
<evidence type="ECO:0000256" key="5">
    <source>
        <dbReference type="SAM" id="Phobius"/>
    </source>
</evidence>
<evidence type="ECO:0000256" key="3">
    <source>
        <dbReference type="ARBA" id="ARBA00022989"/>
    </source>
</evidence>
<sequence length="147" mass="15797">MQISLALILHNFPEGLAMFAAAMVSSRTGTIFGIALALHKIPEGIMISLPIAVATGSRWKGFLASAIIGTLAQFLGALLGYFLLRTRWTGAVSGSLFSIVTGMLLYTVVGNMLPLARQLDQQDRYVTIWTLTGVVVFALINSVFSFS</sequence>
<keyword evidence="2 5" id="KW-0812">Transmembrane</keyword>
<dbReference type="OrthoDB" id="262547at2759"/>
<dbReference type="Proteomes" id="UP000271241">
    <property type="component" value="Unassembled WGS sequence"/>
</dbReference>
<reference evidence="7" key="1">
    <citation type="journal article" date="2018" name="Nat. Microbiol.">
        <title>Leveraging single-cell genomics to expand the fungal tree of life.</title>
        <authorList>
            <person name="Ahrendt S.R."/>
            <person name="Quandt C.A."/>
            <person name="Ciobanu D."/>
            <person name="Clum A."/>
            <person name="Salamov A."/>
            <person name="Andreopoulos B."/>
            <person name="Cheng J.F."/>
            <person name="Woyke T."/>
            <person name="Pelin A."/>
            <person name="Henrissat B."/>
            <person name="Reynolds N.K."/>
            <person name="Benny G.L."/>
            <person name="Smith M.E."/>
            <person name="James T.Y."/>
            <person name="Grigoriev I.V."/>
        </authorList>
    </citation>
    <scope>NUCLEOTIDE SEQUENCE [LARGE SCALE GENOMIC DNA]</scope>
    <source>
        <strain evidence="7">RSA 1356</strain>
    </source>
</reference>
<comment type="subcellular location">
    <subcellularLocation>
        <location evidence="1">Membrane</location>
        <topology evidence="1">Multi-pass membrane protein</topology>
    </subcellularLocation>
</comment>
<proteinExistence type="predicted"/>
<evidence type="ECO:0000313" key="6">
    <source>
        <dbReference type="EMBL" id="RKP07904.1"/>
    </source>
</evidence>
<keyword evidence="4 5" id="KW-0472">Membrane</keyword>
<dbReference type="STRING" id="78915.A0A4P9XPG9"/>
<evidence type="ECO:0000256" key="1">
    <source>
        <dbReference type="ARBA" id="ARBA00004141"/>
    </source>
</evidence>
<keyword evidence="7" id="KW-1185">Reference proteome</keyword>
<dbReference type="PANTHER" id="PTHR11040">
    <property type="entry name" value="ZINC/IRON TRANSPORTER"/>
    <property type="match status" value="1"/>
</dbReference>
<gene>
    <name evidence="6" type="ORF">THASP1DRAFT_16401</name>
</gene>
<evidence type="ECO:0000256" key="2">
    <source>
        <dbReference type="ARBA" id="ARBA00022692"/>
    </source>
</evidence>
<dbReference type="EMBL" id="KZ992659">
    <property type="protein sequence ID" value="RKP07904.1"/>
    <property type="molecule type" value="Genomic_DNA"/>
</dbReference>
<feature type="transmembrane region" description="Helical" evidence="5">
    <location>
        <begin position="90"/>
        <end position="113"/>
    </location>
</feature>
<accession>A0A4P9XPG9</accession>
<dbReference type="GO" id="GO:0016020">
    <property type="term" value="C:membrane"/>
    <property type="evidence" value="ECO:0007669"/>
    <property type="project" value="UniProtKB-SubCell"/>
</dbReference>
<dbReference type="InterPro" id="IPR003689">
    <property type="entry name" value="ZIP"/>
</dbReference>
<dbReference type="Pfam" id="PF02535">
    <property type="entry name" value="Zip"/>
    <property type="match status" value="1"/>
</dbReference>
<protein>
    <submittedName>
        <fullName evidence="6">Zinc/iron permease</fullName>
    </submittedName>
</protein>